<protein>
    <submittedName>
        <fullName evidence="1">Uncharacterized protein</fullName>
    </submittedName>
</protein>
<organism evidence="1 2">
    <name type="scientific">Euplotes crassus</name>
    <dbReference type="NCBI Taxonomy" id="5936"/>
    <lineage>
        <taxon>Eukaryota</taxon>
        <taxon>Sar</taxon>
        <taxon>Alveolata</taxon>
        <taxon>Ciliophora</taxon>
        <taxon>Intramacronucleata</taxon>
        <taxon>Spirotrichea</taxon>
        <taxon>Hypotrichia</taxon>
        <taxon>Euplotida</taxon>
        <taxon>Euplotidae</taxon>
        <taxon>Moneuplotes</taxon>
    </lineage>
</organism>
<reference evidence="1" key="1">
    <citation type="submission" date="2023-07" db="EMBL/GenBank/DDBJ databases">
        <authorList>
            <consortium name="AG Swart"/>
            <person name="Singh M."/>
            <person name="Singh A."/>
            <person name="Seah K."/>
            <person name="Emmerich C."/>
        </authorList>
    </citation>
    <scope>NUCLEOTIDE SEQUENCE</scope>
    <source>
        <strain evidence="1">DP1</strain>
    </source>
</reference>
<dbReference type="EMBL" id="CAMPGE010028183">
    <property type="protein sequence ID" value="CAI2385734.1"/>
    <property type="molecule type" value="Genomic_DNA"/>
</dbReference>
<sequence>MLRPVKTEKDVQEYMKERHLVQKWRDAITHCKTKLDIEHTVDFVLEDDQRMSIERCLTEDYLLKHGLDYFGKRDYLVIDMIGSKDIAHLQ</sequence>
<comment type="caution">
    <text evidence="1">The sequence shown here is derived from an EMBL/GenBank/DDBJ whole genome shotgun (WGS) entry which is preliminary data.</text>
</comment>
<accession>A0AAD1Y6T9</accession>
<evidence type="ECO:0000313" key="1">
    <source>
        <dbReference type="EMBL" id="CAI2385734.1"/>
    </source>
</evidence>
<gene>
    <name evidence="1" type="ORF">ECRASSUSDP1_LOCUS27316</name>
</gene>
<evidence type="ECO:0000313" key="2">
    <source>
        <dbReference type="Proteomes" id="UP001295684"/>
    </source>
</evidence>
<dbReference type="AlphaFoldDB" id="A0AAD1Y6T9"/>
<name>A0AAD1Y6T9_EUPCR</name>
<dbReference type="Proteomes" id="UP001295684">
    <property type="component" value="Unassembled WGS sequence"/>
</dbReference>
<keyword evidence="2" id="KW-1185">Reference proteome</keyword>
<proteinExistence type="predicted"/>